<protein>
    <recommendedName>
        <fullName evidence="3">Phage associated protein</fullName>
    </recommendedName>
</protein>
<accession>A0A9X1CP77</accession>
<dbReference type="AlphaFoldDB" id="A0A9X1CP77"/>
<reference evidence="1" key="1">
    <citation type="submission" date="2021-04" db="EMBL/GenBank/DDBJ databases">
        <title>Genomic characterization of endocarditis-associated Neisseria elongata subsp. nitroreducens.</title>
        <authorList>
            <person name="Schorner M."/>
            <person name="Passarelli-Araujo H."/>
            <person name="Scheffer M."/>
            <person name="Barazzetti F."/>
            <person name="Martins J."/>
            <person name="Machado H."/>
            <person name="Palmeiro J."/>
            <person name="Bazzo M."/>
        </authorList>
    </citation>
    <scope>NUCLEOTIDE SEQUENCE</scope>
    <source>
        <strain evidence="1">Nel_M001</strain>
    </source>
</reference>
<dbReference type="EMBL" id="JAGJWT010000002">
    <property type="protein sequence ID" value="MBS9339915.1"/>
    <property type="molecule type" value="Genomic_DNA"/>
</dbReference>
<dbReference type="RefSeq" id="WP_214037388.1">
    <property type="nucleotide sequence ID" value="NZ_JAGJWT010000002.1"/>
</dbReference>
<name>A0A9X1CP77_NEIEL</name>
<evidence type="ECO:0008006" key="3">
    <source>
        <dbReference type="Google" id="ProtNLM"/>
    </source>
</evidence>
<evidence type="ECO:0000313" key="1">
    <source>
        <dbReference type="EMBL" id="MBS9339915.1"/>
    </source>
</evidence>
<dbReference type="Proteomes" id="UP000708805">
    <property type="component" value="Unassembled WGS sequence"/>
</dbReference>
<sequence length="70" mass="8055">MYEFKQRFIVQDLESGEFLFPDPAGGITQTPYIKQAGKFDYQEDAMDAGIDEIGEQFAIFSFFERSEVKS</sequence>
<evidence type="ECO:0000313" key="2">
    <source>
        <dbReference type="Proteomes" id="UP000708805"/>
    </source>
</evidence>
<proteinExistence type="predicted"/>
<comment type="caution">
    <text evidence="1">The sequence shown here is derived from an EMBL/GenBank/DDBJ whole genome shotgun (WGS) entry which is preliminary data.</text>
</comment>
<gene>
    <name evidence="1" type="ORF">J8641_03590</name>
</gene>
<organism evidence="1 2">
    <name type="scientific">Neisseria elongata subsp. nitroreducens</name>
    <dbReference type="NCBI Taxonomy" id="90367"/>
    <lineage>
        <taxon>Bacteria</taxon>
        <taxon>Pseudomonadati</taxon>
        <taxon>Pseudomonadota</taxon>
        <taxon>Betaproteobacteria</taxon>
        <taxon>Neisseriales</taxon>
        <taxon>Neisseriaceae</taxon>
        <taxon>Neisseria</taxon>
    </lineage>
</organism>